<dbReference type="PANTHER" id="PTHR35580:SF1">
    <property type="entry name" value="PHYTASE-LIKE DOMAIN-CONTAINING PROTEIN"/>
    <property type="match status" value="1"/>
</dbReference>
<protein>
    <submittedName>
        <fullName evidence="3">Beta-propeller repeat protein</fullName>
    </submittedName>
</protein>
<dbReference type="EMBL" id="CAMXCT020003376">
    <property type="protein sequence ID" value="CAL1157528.1"/>
    <property type="molecule type" value="Genomic_DNA"/>
</dbReference>
<organism evidence="1">
    <name type="scientific">Cladocopium goreaui</name>
    <dbReference type="NCBI Taxonomy" id="2562237"/>
    <lineage>
        <taxon>Eukaryota</taxon>
        <taxon>Sar</taxon>
        <taxon>Alveolata</taxon>
        <taxon>Dinophyceae</taxon>
        <taxon>Suessiales</taxon>
        <taxon>Symbiodiniaceae</taxon>
        <taxon>Cladocopium</taxon>
    </lineage>
</organism>
<dbReference type="PANTHER" id="PTHR35580">
    <property type="entry name" value="CELL SURFACE GLYCOPROTEIN (S-LAYER PROTEIN)-LIKE PROTEIN"/>
    <property type="match status" value="1"/>
</dbReference>
<keyword evidence="4" id="KW-1185">Reference proteome</keyword>
<feature type="non-terminal residue" evidence="1">
    <location>
        <position position="1"/>
    </location>
</feature>
<sequence>VDGAGDIVAAGYTVSSGFDGQTNNNNIGHSDLMLMKLSSAGAHQWTVLRGGSTNEFAYSLKVDSSDAILVGGYSDSTDLDSQSNAGGNDVMVMKFSSAGAHQWTVLRGGSGNEIAYALE</sequence>
<feature type="non-terminal residue" evidence="1">
    <location>
        <position position="119"/>
    </location>
</feature>
<evidence type="ECO:0000313" key="3">
    <source>
        <dbReference type="EMBL" id="CAL4791465.1"/>
    </source>
</evidence>
<evidence type="ECO:0000313" key="2">
    <source>
        <dbReference type="EMBL" id="CAL1157528.1"/>
    </source>
</evidence>
<evidence type="ECO:0000313" key="4">
    <source>
        <dbReference type="Proteomes" id="UP001152797"/>
    </source>
</evidence>
<dbReference type="Proteomes" id="UP001152797">
    <property type="component" value="Unassembled WGS sequence"/>
</dbReference>
<name>A0A9P1D7T4_9DINO</name>
<gene>
    <name evidence="1" type="ORF">C1SCF055_LOCUS29966</name>
</gene>
<reference evidence="1" key="1">
    <citation type="submission" date="2022-10" db="EMBL/GenBank/DDBJ databases">
        <authorList>
            <person name="Chen Y."/>
            <person name="Dougan E. K."/>
            <person name="Chan C."/>
            <person name="Rhodes N."/>
            <person name="Thang M."/>
        </authorList>
    </citation>
    <scope>NUCLEOTIDE SEQUENCE</scope>
</reference>
<dbReference type="AlphaFoldDB" id="A0A9P1D7T4"/>
<comment type="caution">
    <text evidence="1">The sequence shown here is derived from an EMBL/GenBank/DDBJ whole genome shotgun (WGS) entry which is preliminary data.</text>
</comment>
<reference evidence="2" key="2">
    <citation type="submission" date="2024-04" db="EMBL/GenBank/DDBJ databases">
        <authorList>
            <person name="Chen Y."/>
            <person name="Shah S."/>
            <person name="Dougan E. K."/>
            <person name="Thang M."/>
            <person name="Chan C."/>
        </authorList>
    </citation>
    <scope>NUCLEOTIDE SEQUENCE [LARGE SCALE GENOMIC DNA]</scope>
</reference>
<dbReference type="EMBL" id="CAMXCT030003376">
    <property type="protein sequence ID" value="CAL4791465.1"/>
    <property type="molecule type" value="Genomic_DNA"/>
</dbReference>
<proteinExistence type="predicted"/>
<dbReference type="OrthoDB" id="447191at2759"/>
<dbReference type="InterPro" id="IPR052918">
    <property type="entry name" value="Motility_Chemotaxis_Reg"/>
</dbReference>
<evidence type="ECO:0000313" key="1">
    <source>
        <dbReference type="EMBL" id="CAI4004153.1"/>
    </source>
</evidence>
<accession>A0A9P1D7T4</accession>
<dbReference type="EMBL" id="CAMXCT010003376">
    <property type="protein sequence ID" value="CAI4004153.1"/>
    <property type="molecule type" value="Genomic_DNA"/>
</dbReference>